<organism evidence="2 3">
    <name type="scientific">Amycolatopsis alba DSM 44262</name>
    <dbReference type="NCBI Taxonomy" id="1125972"/>
    <lineage>
        <taxon>Bacteria</taxon>
        <taxon>Bacillati</taxon>
        <taxon>Actinomycetota</taxon>
        <taxon>Actinomycetes</taxon>
        <taxon>Pseudonocardiales</taxon>
        <taxon>Pseudonocardiaceae</taxon>
        <taxon>Amycolatopsis</taxon>
    </lineage>
</organism>
<accession>A0A229RK99</accession>
<keyword evidence="1" id="KW-0812">Transmembrane</keyword>
<reference evidence="2 3" key="1">
    <citation type="submission" date="2017-07" db="EMBL/GenBank/DDBJ databases">
        <title>Amycolatopsis alba DSM 44262 Genome sequencing and assembly.</title>
        <authorList>
            <person name="Kaur N."/>
            <person name="Mayilraj S."/>
        </authorList>
    </citation>
    <scope>NUCLEOTIDE SEQUENCE [LARGE SCALE GENOMIC DNA]</scope>
    <source>
        <strain evidence="2 3">DSM 44262</strain>
    </source>
</reference>
<evidence type="ECO:0000313" key="2">
    <source>
        <dbReference type="EMBL" id="OXM46889.1"/>
    </source>
</evidence>
<dbReference type="EMBL" id="NMQU01000082">
    <property type="protein sequence ID" value="OXM46889.1"/>
    <property type="molecule type" value="Genomic_DNA"/>
</dbReference>
<keyword evidence="1" id="KW-0472">Membrane</keyword>
<dbReference type="AlphaFoldDB" id="A0A229RK99"/>
<gene>
    <name evidence="2" type="ORF">CFP75_25615</name>
</gene>
<evidence type="ECO:0000313" key="3">
    <source>
        <dbReference type="Proteomes" id="UP000215563"/>
    </source>
</evidence>
<keyword evidence="1" id="KW-1133">Transmembrane helix</keyword>
<sequence>MLAYAIAAVAGVFTRFSPETVLLSSLISPLAAQSLSVAVVAISACVVVFGWRSAVRRWQAAVDSAVLLETIARLTGLAENAVGREWVPMRRHAAIAVAATEVASSLEEIGRELERSGELLFSGPSDGPGREPRHSVPPEVYDVVRGDVADLVMAALEPVWPATESGRDVTPGVLSKGFDRLLHRYDTHVRRRGLLAPPEFGRDRRARDALTARVWAESADSPAVLRMAADADLTQLCRSSQLRFLRTVNEPELIRFAPAQVRRVLAEQGTARPVTADPRITWSESGEVVGALRLSPLRPESVRKSWGGVS</sequence>
<evidence type="ECO:0000256" key="1">
    <source>
        <dbReference type="SAM" id="Phobius"/>
    </source>
</evidence>
<proteinExistence type="predicted"/>
<name>A0A229RK99_AMYAL</name>
<keyword evidence="3" id="KW-1185">Reference proteome</keyword>
<protein>
    <submittedName>
        <fullName evidence="2">Uncharacterized protein</fullName>
    </submittedName>
</protein>
<feature type="transmembrane region" description="Helical" evidence="1">
    <location>
        <begin position="30"/>
        <end position="51"/>
    </location>
</feature>
<comment type="caution">
    <text evidence="2">The sequence shown here is derived from an EMBL/GenBank/DDBJ whole genome shotgun (WGS) entry which is preliminary data.</text>
</comment>
<dbReference type="Proteomes" id="UP000215563">
    <property type="component" value="Unassembled WGS sequence"/>
</dbReference>